<proteinExistence type="predicted"/>
<dbReference type="EMBL" id="JAYGHK010000162">
    <property type="protein sequence ID" value="MEA5611032.1"/>
    <property type="molecule type" value="Genomic_DNA"/>
</dbReference>
<evidence type="ECO:0000313" key="1">
    <source>
        <dbReference type="EMBL" id="MEA5611032.1"/>
    </source>
</evidence>
<accession>A0ABU5UY25</accession>
<keyword evidence="2" id="KW-1185">Reference proteome</keyword>
<dbReference type="Proteomes" id="UP001303285">
    <property type="component" value="Unassembled WGS sequence"/>
</dbReference>
<organism evidence="1 2">
    <name type="scientific">Nodularia spumigena UHCC 0060</name>
    <dbReference type="NCBI Taxonomy" id="3110300"/>
    <lineage>
        <taxon>Bacteria</taxon>
        <taxon>Bacillati</taxon>
        <taxon>Cyanobacteriota</taxon>
        <taxon>Cyanophyceae</taxon>
        <taxon>Nostocales</taxon>
        <taxon>Nodulariaceae</taxon>
        <taxon>Nodularia</taxon>
    </lineage>
</organism>
<sequence>MTYVTHSEQALFSSFVDEQTVAQAELDAHIEAQAQTVAPEELIPVEISFYDHEIYCGQKLVAAITYDYEDVTQPWLVMANGQEIYRANTWARAWRYICTHHKDGSLPIHQQQETPAATDNEIMCQIFNECEKFGFELLDNGIYHNDVKLGEVGYTNNQWWFVRASEEDQGKIPCDSALDGVWWLSMVETISCEELLNRPFDQLTDKEWRMLLEYEPMPKSRELVVA</sequence>
<gene>
    <name evidence="1" type="ORF">VB695_23725</name>
</gene>
<dbReference type="RefSeq" id="WP_323244766.1">
    <property type="nucleotide sequence ID" value="NZ_JAYGHK010000162.1"/>
</dbReference>
<protein>
    <recommendedName>
        <fullName evidence="3">Nudix hydrolase domain-containing protein</fullName>
    </recommendedName>
</protein>
<comment type="caution">
    <text evidence="1">The sequence shown here is derived from an EMBL/GenBank/DDBJ whole genome shotgun (WGS) entry which is preliminary data.</text>
</comment>
<evidence type="ECO:0008006" key="3">
    <source>
        <dbReference type="Google" id="ProtNLM"/>
    </source>
</evidence>
<name>A0ABU5UY25_NODSP</name>
<reference evidence="1 2" key="1">
    <citation type="submission" date="2023-12" db="EMBL/GenBank/DDBJ databases">
        <title>Baltic Sea Cyanobacteria.</title>
        <authorList>
            <person name="Delbaje E."/>
            <person name="Fewer D.P."/>
            <person name="Shishido T.K."/>
        </authorList>
    </citation>
    <scope>NUCLEOTIDE SEQUENCE [LARGE SCALE GENOMIC DNA]</scope>
    <source>
        <strain evidence="1 2">UHCC 0060</strain>
    </source>
</reference>
<evidence type="ECO:0000313" key="2">
    <source>
        <dbReference type="Proteomes" id="UP001303285"/>
    </source>
</evidence>